<evidence type="ECO:0000256" key="1">
    <source>
        <dbReference type="SAM" id="Phobius"/>
    </source>
</evidence>
<keyword evidence="1" id="KW-0472">Membrane</keyword>
<reference evidence="2" key="1">
    <citation type="journal article" date="2014" name="Int. J. Syst. Evol. Microbiol.">
        <title>Complete genome sequence of Corynebacterium casei LMG S-19264T (=DSM 44701T), isolated from a smear-ripened cheese.</title>
        <authorList>
            <consortium name="US DOE Joint Genome Institute (JGI-PGF)"/>
            <person name="Walter F."/>
            <person name="Albersmeier A."/>
            <person name="Kalinowski J."/>
            <person name="Ruckert C."/>
        </authorList>
    </citation>
    <scope>NUCLEOTIDE SEQUENCE</scope>
    <source>
        <strain evidence="2">KCTC 32513</strain>
    </source>
</reference>
<reference evidence="2" key="2">
    <citation type="submission" date="2020-09" db="EMBL/GenBank/DDBJ databases">
        <authorList>
            <person name="Sun Q."/>
            <person name="Kim S."/>
        </authorList>
    </citation>
    <scope>NUCLEOTIDE SEQUENCE</scope>
    <source>
        <strain evidence="2">KCTC 32513</strain>
    </source>
</reference>
<keyword evidence="1" id="KW-1133">Transmembrane helix</keyword>
<organism evidence="2 3">
    <name type="scientific">Algimonas arctica</name>
    <dbReference type="NCBI Taxonomy" id="1479486"/>
    <lineage>
        <taxon>Bacteria</taxon>
        <taxon>Pseudomonadati</taxon>
        <taxon>Pseudomonadota</taxon>
        <taxon>Alphaproteobacteria</taxon>
        <taxon>Maricaulales</taxon>
        <taxon>Robiginitomaculaceae</taxon>
        <taxon>Algimonas</taxon>
    </lineage>
</organism>
<proteinExistence type="predicted"/>
<accession>A0A8J3G1U2</accession>
<feature type="transmembrane region" description="Helical" evidence="1">
    <location>
        <begin position="40"/>
        <end position="58"/>
    </location>
</feature>
<evidence type="ECO:0000313" key="3">
    <source>
        <dbReference type="Proteomes" id="UP000634004"/>
    </source>
</evidence>
<name>A0A8J3G1U2_9PROT</name>
<protein>
    <submittedName>
        <fullName evidence="2">Uncharacterized protein</fullName>
    </submittedName>
</protein>
<sequence length="62" mass="6680">MVGRAVMSLALAAAISAILLLISSQVKRRIPGNGPWLDWLIKGLAVIVIGLVVTYFYLRVTA</sequence>
<dbReference type="Proteomes" id="UP000634004">
    <property type="component" value="Unassembled WGS sequence"/>
</dbReference>
<dbReference type="AlphaFoldDB" id="A0A8J3G1U2"/>
<dbReference type="EMBL" id="BMZH01000004">
    <property type="protein sequence ID" value="GHA91076.1"/>
    <property type="molecule type" value="Genomic_DNA"/>
</dbReference>
<keyword evidence="3" id="KW-1185">Reference proteome</keyword>
<gene>
    <name evidence="2" type="ORF">GCM10009069_12740</name>
</gene>
<evidence type="ECO:0000313" key="2">
    <source>
        <dbReference type="EMBL" id="GHA91076.1"/>
    </source>
</evidence>
<comment type="caution">
    <text evidence="2">The sequence shown here is derived from an EMBL/GenBank/DDBJ whole genome shotgun (WGS) entry which is preliminary data.</text>
</comment>
<keyword evidence="1" id="KW-0812">Transmembrane</keyword>